<keyword evidence="2" id="KW-1185">Reference proteome</keyword>
<reference evidence="1" key="1">
    <citation type="submission" date="2021-08" db="EMBL/GenBank/DDBJ databases">
        <title>The first chromosome-level gecko genome reveals the dynamic sex chromosomes of Neotropical dwarf geckos (Sphaerodactylidae: Sphaerodactylus).</title>
        <authorList>
            <person name="Pinto B.J."/>
            <person name="Keating S.E."/>
            <person name="Gamble T."/>
        </authorList>
    </citation>
    <scope>NUCLEOTIDE SEQUENCE</scope>
    <source>
        <strain evidence="1">TG3544</strain>
    </source>
</reference>
<evidence type="ECO:0000313" key="2">
    <source>
        <dbReference type="Proteomes" id="UP000827872"/>
    </source>
</evidence>
<organism evidence="1 2">
    <name type="scientific">Sphaerodactylus townsendi</name>
    <dbReference type="NCBI Taxonomy" id="933632"/>
    <lineage>
        <taxon>Eukaryota</taxon>
        <taxon>Metazoa</taxon>
        <taxon>Chordata</taxon>
        <taxon>Craniata</taxon>
        <taxon>Vertebrata</taxon>
        <taxon>Euteleostomi</taxon>
        <taxon>Lepidosauria</taxon>
        <taxon>Squamata</taxon>
        <taxon>Bifurcata</taxon>
        <taxon>Gekkota</taxon>
        <taxon>Sphaerodactylidae</taxon>
        <taxon>Sphaerodactylus</taxon>
    </lineage>
</organism>
<sequence>MCGGFGAASQAGYQSCEGVARDPFLCLSPECRTLSGTLQGRLWGRQEAFSRASPGMRSGCPPLARVVSKASSPAPNHLEQPGIPFSRARWVDLLLLGSSDHGSHPCDSLAGRSERRKTSRTP</sequence>
<protein>
    <submittedName>
        <fullName evidence="1">Uncharacterized protein</fullName>
    </submittedName>
</protein>
<gene>
    <name evidence="1" type="ORF">K3G42_015168</name>
</gene>
<evidence type="ECO:0000313" key="1">
    <source>
        <dbReference type="EMBL" id="KAH7997389.1"/>
    </source>
</evidence>
<proteinExistence type="predicted"/>
<comment type="caution">
    <text evidence="1">The sequence shown here is derived from an EMBL/GenBank/DDBJ whole genome shotgun (WGS) entry which is preliminary data.</text>
</comment>
<accession>A0ACB8EWR3</accession>
<dbReference type="EMBL" id="CM037628">
    <property type="protein sequence ID" value="KAH7997389.1"/>
    <property type="molecule type" value="Genomic_DNA"/>
</dbReference>
<dbReference type="Proteomes" id="UP000827872">
    <property type="component" value="Linkage Group LG15"/>
</dbReference>
<name>A0ACB8EWR3_9SAUR</name>